<dbReference type="AlphaFoldDB" id="A0A6A4P2Z3"/>
<keyword evidence="1" id="KW-0472">Membrane</keyword>
<evidence type="ECO:0000256" key="2">
    <source>
        <dbReference type="SAM" id="SignalP"/>
    </source>
</evidence>
<feature type="chain" id="PRO_5025616341" evidence="2">
    <location>
        <begin position="20"/>
        <end position="85"/>
    </location>
</feature>
<reference evidence="4" key="1">
    <citation type="journal article" date="2020" name="Nat. Commun.">
        <title>Genome sequence of the cluster root forming white lupin.</title>
        <authorList>
            <person name="Hufnagel B."/>
            <person name="Marques A."/>
            <person name="Soriano A."/>
            <person name="Marques L."/>
            <person name="Divol F."/>
            <person name="Doumas P."/>
            <person name="Sallet E."/>
            <person name="Mancinotti D."/>
            <person name="Carrere S."/>
            <person name="Marande W."/>
            <person name="Arribat S."/>
            <person name="Keller J."/>
            <person name="Huneau C."/>
            <person name="Blein T."/>
            <person name="Aime D."/>
            <person name="Laguerre M."/>
            <person name="Taylor J."/>
            <person name="Schubert V."/>
            <person name="Nelson M."/>
            <person name="Geu-Flores F."/>
            <person name="Crespi M."/>
            <person name="Gallardo-Guerrero K."/>
            <person name="Delaux P.-M."/>
            <person name="Salse J."/>
            <person name="Berges H."/>
            <person name="Guyot R."/>
            <person name="Gouzy J."/>
            <person name="Peret B."/>
        </authorList>
    </citation>
    <scope>NUCLEOTIDE SEQUENCE [LARGE SCALE GENOMIC DNA]</scope>
    <source>
        <strain evidence="4">cv. Amiga</strain>
    </source>
</reference>
<organism evidence="3 4">
    <name type="scientific">Lupinus albus</name>
    <name type="common">White lupine</name>
    <name type="synonym">Lupinus termis</name>
    <dbReference type="NCBI Taxonomy" id="3870"/>
    <lineage>
        <taxon>Eukaryota</taxon>
        <taxon>Viridiplantae</taxon>
        <taxon>Streptophyta</taxon>
        <taxon>Embryophyta</taxon>
        <taxon>Tracheophyta</taxon>
        <taxon>Spermatophyta</taxon>
        <taxon>Magnoliopsida</taxon>
        <taxon>eudicotyledons</taxon>
        <taxon>Gunneridae</taxon>
        <taxon>Pentapetalae</taxon>
        <taxon>rosids</taxon>
        <taxon>fabids</taxon>
        <taxon>Fabales</taxon>
        <taxon>Fabaceae</taxon>
        <taxon>Papilionoideae</taxon>
        <taxon>50 kb inversion clade</taxon>
        <taxon>genistoids sensu lato</taxon>
        <taxon>core genistoids</taxon>
        <taxon>Genisteae</taxon>
        <taxon>Lupinus</taxon>
    </lineage>
</organism>
<dbReference type="Proteomes" id="UP000447434">
    <property type="component" value="Chromosome 19"/>
</dbReference>
<protein>
    <submittedName>
        <fullName evidence="3">Uncharacterized protein</fullName>
    </submittedName>
</protein>
<keyword evidence="4" id="KW-1185">Reference proteome</keyword>
<accession>A0A6A4P2Z3</accession>
<evidence type="ECO:0000256" key="1">
    <source>
        <dbReference type="SAM" id="Phobius"/>
    </source>
</evidence>
<evidence type="ECO:0000313" key="4">
    <source>
        <dbReference type="Proteomes" id="UP000447434"/>
    </source>
</evidence>
<dbReference type="EMBL" id="WOCE01000019">
    <property type="protein sequence ID" value="KAE9592987.1"/>
    <property type="molecule type" value="Genomic_DNA"/>
</dbReference>
<keyword evidence="1" id="KW-1133">Transmembrane helix</keyword>
<gene>
    <name evidence="3" type="ORF">Lalb_Chr19g0134991</name>
</gene>
<feature type="transmembrane region" description="Helical" evidence="1">
    <location>
        <begin position="62"/>
        <end position="84"/>
    </location>
</feature>
<keyword evidence="2" id="KW-0732">Signal</keyword>
<proteinExistence type="predicted"/>
<feature type="signal peptide" evidence="2">
    <location>
        <begin position="1"/>
        <end position="19"/>
    </location>
</feature>
<sequence>MSKPGGSLGLLLLLPFCQIKSPTSLPMYILEMLLQQWYFGEDKGPPFSICIMSTISIHVYFLFIYLFSLFSFTLIHFILLFLYIH</sequence>
<comment type="caution">
    <text evidence="3">The sequence shown here is derived from an EMBL/GenBank/DDBJ whole genome shotgun (WGS) entry which is preliminary data.</text>
</comment>
<evidence type="ECO:0000313" key="3">
    <source>
        <dbReference type="EMBL" id="KAE9592987.1"/>
    </source>
</evidence>
<name>A0A6A4P2Z3_LUPAL</name>
<keyword evidence="1" id="KW-0812">Transmembrane</keyword>